<feature type="transmembrane region" description="Helical" evidence="6">
    <location>
        <begin position="337"/>
        <end position="356"/>
    </location>
</feature>
<dbReference type="Proteomes" id="UP000217065">
    <property type="component" value="Unassembled WGS sequence"/>
</dbReference>
<dbReference type="GO" id="GO:0005886">
    <property type="term" value="C:plasma membrane"/>
    <property type="evidence" value="ECO:0007669"/>
    <property type="project" value="UniProtKB-SubCell"/>
</dbReference>
<evidence type="ECO:0000256" key="6">
    <source>
        <dbReference type="SAM" id="Phobius"/>
    </source>
</evidence>
<dbReference type="PANTHER" id="PTHR30294">
    <property type="entry name" value="MEMBRANE COMPONENT OF ABC TRANSPORTER YHHJ-RELATED"/>
    <property type="match status" value="1"/>
</dbReference>
<evidence type="ECO:0000256" key="5">
    <source>
        <dbReference type="ARBA" id="ARBA00023136"/>
    </source>
</evidence>
<dbReference type="RefSeq" id="WP_094943131.1">
    <property type="nucleotide sequence ID" value="NZ_NOKQ01000217.1"/>
</dbReference>
<keyword evidence="4 6" id="KW-1133">Transmembrane helix</keyword>
<gene>
    <name evidence="8" type="ORF">CF394_09080</name>
</gene>
<accession>A0A264W2R0</accession>
<feature type="transmembrane region" description="Helical" evidence="6">
    <location>
        <begin position="21"/>
        <end position="41"/>
    </location>
</feature>
<feature type="transmembrane region" description="Helical" evidence="6">
    <location>
        <begin position="227"/>
        <end position="256"/>
    </location>
</feature>
<feature type="transmembrane region" description="Helical" evidence="6">
    <location>
        <begin position="276"/>
        <end position="299"/>
    </location>
</feature>
<dbReference type="InterPro" id="IPR013525">
    <property type="entry name" value="ABC2_TM"/>
</dbReference>
<feature type="transmembrane region" description="Helical" evidence="6">
    <location>
        <begin position="311"/>
        <end position="331"/>
    </location>
</feature>
<keyword evidence="2" id="KW-1003">Cell membrane</keyword>
<comment type="caution">
    <text evidence="8">The sequence shown here is derived from an EMBL/GenBank/DDBJ whole genome shotgun (WGS) entry which is preliminary data.</text>
</comment>
<protein>
    <submittedName>
        <fullName evidence="8">Sodium ABC transporter permease</fullName>
    </submittedName>
</protein>
<dbReference type="InterPro" id="IPR051449">
    <property type="entry name" value="ABC-2_transporter_component"/>
</dbReference>
<evidence type="ECO:0000256" key="3">
    <source>
        <dbReference type="ARBA" id="ARBA00022692"/>
    </source>
</evidence>
<feature type="transmembrane region" description="Helical" evidence="6">
    <location>
        <begin position="182"/>
        <end position="206"/>
    </location>
</feature>
<dbReference type="PANTHER" id="PTHR30294:SF29">
    <property type="entry name" value="MULTIDRUG ABC TRANSPORTER PERMEASE YBHS-RELATED"/>
    <property type="match status" value="1"/>
</dbReference>
<evidence type="ECO:0000256" key="2">
    <source>
        <dbReference type="ARBA" id="ARBA00022475"/>
    </source>
</evidence>
<dbReference type="Pfam" id="PF12698">
    <property type="entry name" value="ABC2_membrane_3"/>
    <property type="match status" value="1"/>
</dbReference>
<evidence type="ECO:0000313" key="9">
    <source>
        <dbReference type="Proteomes" id="UP000217065"/>
    </source>
</evidence>
<keyword evidence="5 6" id="KW-0472">Membrane</keyword>
<name>A0A264W2R0_9BACL</name>
<dbReference type="GO" id="GO:0140359">
    <property type="term" value="F:ABC-type transporter activity"/>
    <property type="evidence" value="ECO:0007669"/>
    <property type="project" value="InterPro"/>
</dbReference>
<evidence type="ECO:0000256" key="4">
    <source>
        <dbReference type="ARBA" id="ARBA00022989"/>
    </source>
</evidence>
<dbReference type="AlphaFoldDB" id="A0A264W2R0"/>
<dbReference type="OrthoDB" id="9768837at2"/>
<keyword evidence="9" id="KW-1185">Reference proteome</keyword>
<feature type="domain" description="ABC-2 type transporter transmembrane" evidence="7">
    <location>
        <begin position="19"/>
        <end position="384"/>
    </location>
</feature>
<feature type="transmembrane region" description="Helical" evidence="6">
    <location>
        <begin position="368"/>
        <end position="388"/>
    </location>
</feature>
<organism evidence="8 9">
    <name type="scientific">Tetzosporium hominis</name>
    <dbReference type="NCBI Taxonomy" id="2020506"/>
    <lineage>
        <taxon>Bacteria</taxon>
        <taxon>Bacillati</taxon>
        <taxon>Bacillota</taxon>
        <taxon>Bacilli</taxon>
        <taxon>Bacillales</taxon>
        <taxon>Caryophanaceae</taxon>
        <taxon>Tetzosporium</taxon>
    </lineage>
</organism>
<proteinExistence type="predicted"/>
<reference evidence="8 9" key="1">
    <citation type="submission" date="2017-07" db="EMBL/GenBank/DDBJ databases">
        <title>Tetzosporium hominis gen.nov. sp.nov.</title>
        <authorList>
            <person name="Tetz G."/>
            <person name="Tetz V."/>
        </authorList>
    </citation>
    <scope>NUCLEOTIDE SEQUENCE [LARGE SCALE GENOMIC DNA]</scope>
    <source>
        <strain evidence="8 9">VT-49</strain>
    </source>
</reference>
<evidence type="ECO:0000259" key="7">
    <source>
        <dbReference type="Pfam" id="PF12698"/>
    </source>
</evidence>
<dbReference type="EMBL" id="NOKQ01000217">
    <property type="protein sequence ID" value="OZS77898.1"/>
    <property type="molecule type" value="Genomic_DNA"/>
</dbReference>
<evidence type="ECO:0000313" key="8">
    <source>
        <dbReference type="EMBL" id="OZS77898.1"/>
    </source>
</evidence>
<sequence length="412" mass="44824">MSKFLLLVKQLYKQKVKAKSFLLTIALYTVIIAGVVFWNNISEILFSDEPMQVAIVDETASDAGTLIVESDDLEITEFDGSLDEATEQVDSEELDVAIHLEDNAGQLAATIYTYEPLSFTTQSTLSSQLDYAGKLYAVQQMNLTAEQAEQVLGAQAFISYEVVSEQATNGKSESEKAAGIGVSYFVGFLIYFFVMTFLSMITSDVASEKGSRVLEVLLATIKPTTHFLAKVVGTLLVALTQLAAVAVVAILLLTVADGGAQLEVLQTLLEDLSAAYALYTGAFLMMTLLFYLIFGALLGSLVSKVEEASQALVPAMMMALSGFYVLITGSFNPDTMLIKVFSYLPFSSGMVMPLRIGATDMPLWEAGLSFLVLTATVVGLFFFTMHFYKRSVLTYTTGGIFSKFKAVFKHTT</sequence>
<comment type="subcellular location">
    <subcellularLocation>
        <location evidence="1">Cell membrane</location>
        <topology evidence="1">Multi-pass membrane protein</topology>
    </subcellularLocation>
</comment>
<keyword evidence="3 6" id="KW-0812">Transmembrane</keyword>
<evidence type="ECO:0000256" key="1">
    <source>
        <dbReference type="ARBA" id="ARBA00004651"/>
    </source>
</evidence>